<evidence type="ECO:0000256" key="1">
    <source>
        <dbReference type="SAM" id="MobiDB-lite"/>
    </source>
</evidence>
<evidence type="ECO:0000313" key="3">
    <source>
        <dbReference type="Proteomes" id="UP001219525"/>
    </source>
</evidence>
<dbReference type="AlphaFoldDB" id="A0AAD6V5I3"/>
<feature type="region of interest" description="Disordered" evidence="1">
    <location>
        <begin position="223"/>
        <end position="246"/>
    </location>
</feature>
<protein>
    <submittedName>
        <fullName evidence="2">Uncharacterized protein</fullName>
    </submittedName>
</protein>
<organism evidence="2 3">
    <name type="scientific">Mycena pura</name>
    <dbReference type="NCBI Taxonomy" id="153505"/>
    <lineage>
        <taxon>Eukaryota</taxon>
        <taxon>Fungi</taxon>
        <taxon>Dikarya</taxon>
        <taxon>Basidiomycota</taxon>
        <taxon>Agaricomycotina</taxon>
        <taxon>Agaricomycetes</taxon>
        <taxon>Agaricomycetidae</taxon>
        <taxon>Agaricales</taxon>
        <taxon>Marasmiineae</taxon>
        <taxon>Mycenaceae</taxon>
        <taxon>Mycena</taxon>
    </lineage>
</organism>
<sequence length="246" mass="27236">MTQAIGAAKVIWLYSLRTRETVSIRSPLFISRSSRNPFGIRRRRPPVQPVAKIAAGLRWTIGARRSDRHQATSRRRATNCTTHVLLDNAAATCQHKRAVACPADGNNVEPRPSRTTLCIITPSDPRTTYGALDVPAGLDSPSQYRAQREATPPPLSPALTPWLQRSTAMPRTHLMPADSPQLCMLTHSGPPSQTGPRPGPEQTCMRGVRLELFSEDRELYERMEDAASRGKVERRRDKAVGSPSGW</sequence>
<name>A0AAD6V5I3_9AGAR</name>
<comment type="caution">
    <text evidence="2">The sequence shown here is derived from an EMBL/GenBank/DDBJ whole genome shotgun (WGS) entry which is preliminary data.</text>
</comment>
<gene>
    <name evidence="2" type="ORF">GGX14DRAFT_399434</name>
</gene>
<keyword evidence="3" id="KW-1185">Reference proteome</keyword>
<feature type="compositionally biased region" description="Basic and acidic residues" evidence="1">
    <location>
        <begin position="223"/>
        <end position="239"/>
    </location>
</feature>
<reference evidence="2" key="1">
    <citation type="submission" date="2023-03" db="EMBL/GenBank/DDBJ databases">
        <title>Massive genome expansion in bonnet fungi (Mycena s.s.) driven by repeated elements and novel gene families across ecological guilds.</title>
        <authorList>
            <consortium name="Lawrence Berkeley National Laboratory"/>
            <person name="Harder C.B."/>
            <person name="Miyauchi S."/>
            <person name="Viragh M."/>
            <person name="Kuo A."/>
            <person name="Thoen E."/>
            <person name="Andreopoulos B."/>
            <person name="Lu D."/>
            <person name="Skrede I."/>
            <person name="Drula E."/>
            <person name="Henrissat B."/>
            <person name="Morin E."/>
            <person name="Kohler A."/>
            <person name="Barry K."/>
            <person name="LaButti K."/>
            <person name="Morin E."/>
            <person name="Salamov A."/>
            <person name="Lipzen A."/>
            <person name="Mereny Z."/>
            <person name="Hegedus B."/>
            <person name="Baldrian P."/>
            <person name="Stursova M."/>
            <person name="Weitz H."/>
            <person name="Taylor A."/>
            <person name="Grigoriev I.V."/>
            <person name="Nagy L.G."/>
            <person name="Martin F."/>
            <person name="Kauserud H."/>
        </authorList>
    </citation>
    <scope>NUCLEOTIDE SEQUENCE</scope>
    <source>
        <strain evidence="2">9144</strain>
    </source>
</reference>
<dbReference type="Proteomes" id="UP001219525">
    <property type="component" value="Unassembled WGS sequence"/>
</dbReference>
<accession>A0AAD6V5I3</accession>
<proteinExistence type="predicted"/>
<dbReference type="EMBL" id="JARJCW010000054">
    <property type="protein sequence ID" value="KAJ7202668.1"/>
    <property type="molecule type" value="Genomic_DNA"/>
</dbReference>
<evidence type="ECO:0000313" key="2">
    <source>
        <dbReference type="EMBL" id="KAJ7202668.1"/>
    </source>
</evidence>